<protein>
    <recommendedName>
        <fullName evidence="6">HSF-type DNA-binding domain-containing protein</fullName>
    </recommendedName>
</protein>
<sequence length="388" mass="43036">MCITSTARRRSLDIKILPSMLLGATSEAKPSAAAAAAETQSSSPPIKLVNVPAPVHHRHNGANPQVVQHDYHDHAADLTVDPKTIKYKAKGGVITPFPVKLHSMLDMIEADGLAHVVSWQPHGRCFVVHKTKEFVNHVMPKYFKQTKMASFQRQLNLYGFNRLTGGIDKGGYYHELFLRGKVSLAFDIHRMRVKGTGVRLPTNPEEEPNFYAFPSISNNMVAALPTSQPSMPVNKQEEKDIVFFEGCPFHYLDPSSLPPVPPLVTSSFDVLDTPTRPAAERKAYGKASSVVSDSDSEDMPYVPSFSTSNMDWEGPLSSPTLQAHMRRTSFRSFAKDAAIGRPSSIEEDIDNFFQSLEMPVDKYHVAIENMSEDDDTAFGFLLEQAISE</sequence>
<dbReference type="PANTHER" id="PTHR10015:SF206">
    <property type="entry name" value="HSF-TYPE DNA-BINDING DOMAIN-CONTAINING PROTEIN"/>
    <property type="match status" value="1"/>
</dbReference>
<keyword evidence="3" id="KW-0539">Nucleus</keyword>
<feature type="domain" description="HSF-type DNA-binding" evidence="6">
    <location>
        <begin position="93"/>
        <end position="191"/>
    </location>
</feature>
<dbReference type="AlphaFoldDB" id="A0A7S2PZ60"/>
<name>A0A7S2PZ60_9STRA</name>
<gene>
    <name evidence="7" type="ORF">SMAR0320_LOCUS20402</name>
</gene>
<evidence type="ECO:0000256" key="1">
    <source>
        <dbReference type="ARBA" id="ARBA00004123"/>
    </source>
</evidence>
<dbReference type="EMBL" id="HBGZ01028684">
    <property type="protein sequence ID" value="CAD9625692.1"/>
    <property type="molecule type" value="Transcribed_RNA"/>
</dbReference>
<evidence type="ECO:0000256" key="3">
    <source>
        <dbReference type="ARBA" id="ARBA00023242"/>
    </source>
</evidence>
<comment type="subcellular location">
    <subcellularLocation>
        <location evidence="1">Nucleus</location>
    </subcellularLocation>
</comment>
<dbReference type="Pfam" id="PF00447">
    <property type="entry name" value="HSF_DNA-bind"/>
    <property type="match status" value="1"/>
</dbReference>
<evidence type="ECO:0000256" key="4">
    <source>
        <dbReference type="RuleBase" id="RU004020"/>
    </source>
</evidence>
<dbReference type="FunFam" id="1.10.10.10:FF:000479">
    <property type="entry name" value="Predicted protein"/>
    <property type="match status" value="1"/>
</dbReference>
<keyword evidence="2" id="KW-0238">DNA-binding</keyword>
<dbReference type="InterPro" id="IPR036388">
    <property type="entry name" value="WH-like_DNA-bd_sf"/>
</dbReference>
<evidence type="ECO:0000259" key="6">
    <source>
        <dbReference type="SMART" id="SM00415"/>
    </source>
</evidence>
<proteinExistence type="inferred from homology"/>
<evidence type="ECO:0000256" key="5">
    <source>
        <dbReference type="SAM" id="MobiDB-lite"/>
    </source>
</evidence>
<dbReference type="PRINTS" id="PR00056">
    <property type="entry name" value="HSFDOMAIN"/>
</dbReference>
<dbReference type="Gene3D" id="1.10.10.10">
    <property type="entry name" value="Winged helix-like DNA-binding domain superfamily/Winged helix DNA-binding domain"/>
    <property type="match status" value="1"/>
</dbReference>
<feature type="region of interest" description="Disordered" evidence="5">
    <location>
        <begin position="279"/>
        <end position="298"/>
    </location>
</feature>
<organism evidence="7">
    <name type="scientific">Skeletonema marinoi</name>
    <dbReference type="NCBI Taxonomy" id="267567"/>
    <lineage>
        <taxon>Eukaryota</taxon>
        <taxon>Sar</taxon>
        <taxon>Stramenopiles</taxon>
        <taxon>Ochrophyta</taxon>
        <taxon>Bacillariophyta</taxon>
        <taxon>Coscinodiscophyceae</taxon>
        <taxon>Thalassiosirophycidae</taxon>
        <taxon>Thalassiosirales</taxon>
        <taxon>Skeletonemataceae</taxon>
        <taxon>Skeletonema</taxon>
        <taxon>Skeletonema marinoi-dohrnii complex</taxon>
    </lineage>
</organism>
<evidence type="ECO:0000313" key="7">
    <source>
        <dbReference type="EMBL" id="CAD9625692.1"/>
    </source>
</evidence>
<reference evidence="7" key="1">
    <citation type="submission" date="2021-01" db="EMBL/GenBank/DDBJ databases">
        <authorList>
            <person name="Corre E."/>
            <person name="Pelletier E."/>
            <person name="Niang G."/>
            <person name="Scheremetjew M."/>
            <person name="Finn R."/>
            <person name="Kale V."/>
            <person name="Holt S."/>
            <person name="Cochrane G."/>
            <person name="Meng A."/>
            <person name="Brown T."/>
            <person name="Cohen L."/>
        </authorList>
    </citation>
    <scope>NUCLEOTIDE SEQUENCE</scope>
    <source>
        <strain evidence="7">SM1012Den-03</strain>
    </source>
</reference>
<dbReference type="SMART" id="SM00415">
    <property type="entry name" value="HSF"/>
    <property type="match status" value="1"/>
</dbReference>
<comment type="similarity">
    <text evidence="4">Belongs to the HSF family.</text>
</comment>
<dbReference type="SUPFAM" id="SSF46785">
    <property type="entry name" value="Winged helix' DNA-binding domain"/>
    <property type="match status" value="1"/>
</dbReference>
<dbReference type="PANTHER" id="PTHR10015">
    <property type="entry name" value="HEAT SHOCK TRANSCRIPTION FACTOR"/>
    <property type="match status" value="1"/>
</dbReference>
<dbReference type="GO" id="GO:0005634">
    <property type="term" value="C:nucleus"/>
    <property type="evidence" value="ECO:0007669"/>
    <property type="project" value="UniProtKB-SubCell"/>
</dbReference>
<dbReference type="InterPro" id="IPR036390">
    <property type="entry name" value="WH_DNA-bd_sf"/>
</dbReference>
<evidence type="ECO:0000256" key="2">
    <source>
        <dbReference type="ARBA" id="ARBA00023125"/>
    </source>
</evidence>
<dbReference type="InterPro" id="IPR000232">
    <property type="entry name" value="HSF_DNA-bd"/>
</dbReference>
<dbReference type="GO" id="GO:0043565">
    <property type="term" value="F:sequence-specific DNA binding"/>
    <property type="evidence" value="ECO:0007669"/>
    <property type="project" value="InterPro"/>
</dbReference>
<accession>A0A7S2PZ60</accession>
<dbReference type="GO" id="GO:0003700">
    <property type="term" value="F:DNA-binding transcription factor activity"/>
    <property type="evidence" value="ECO:0007669"/>
    <property type="project" value="InterPro"/>
</dbReference>